<dbReference type="AlphaFoldDB" id="A0A9C7UR66"/>
<dbReference type="Gene3D" id="3.90.660.20">
    <property type="entry name" value="Protoporphyrinogen oxidase, mitochondrial, domain 2"/>
    <property type="match status" value="1"/>
</dbReference>
<protein>
    <recommendedName>
        <fullName evidence="1">Amine oxidase domain-containing protein</fullName>
    </recommendedName>
</protein>
<comment type="caution">
    <text evidence="2">The sequence shown here is derived from an EMBL/GenBank/DDBJ whole genome shotgun (WGS) entry which is preliminary data.</text>
</comment>
<dbReference type="Gene3D" id="1.10.3110.10">
    <property type="entry name" value="protoporphyrinogen ix oxidase, domain 3"/>
    <property type="match status" value="1"/>
</dbReference>
<dbReference type="GO" id="GO:0016491">
    <property type="term" value="F:oxidoreductase activity"/>
    <property type="evidence" value="ECO:0007669"/>
    <property type="project" value="InterPro"/>
</dbReference>
<accession>A0A9C7UR66</accession>
<dbReference type="Proteomes" id="UP001061958">
    <property type="component" value="Unassembled WGS sequence"/>
</dbReference>
<gene>
    <name evidence="2" type="ORF">GpartN1_g4414.t1</name>
</gene>
<reference evidence="2" key="2">
    <citation type="submission" date="2022-01" db="EMBL/GenBank/DDBJ databases">
        <authorList>
            <person name="Hirooka S."/>
            <person name="Miyagishima S.Y."/>
        </authorList>
    </citation>
    <scope>NUCLEOTIDE SEQUENCE</scope>
    <source>
        <strain evidence="2">NBRC 102759</strain>
    </source>
</reference>
<dbReference type="Pfam" id="PF01593">
    <property type="entry name" value="Amino_oxidase"/>
    <property type="match status" value="1"/>
</dbReference>
<evidence type="ECO:0000259" key="1">
    <source>
        <dbReference type="Pfam" id="PF01593"/>
    </source>
</evidence>
<dbReference type="EMBL" id="BQMJ01000035">
    <property type="protein sequence ID" value="GJQ12623.1"/>
    <property type="molecule type" value="Genomic_DNA"/>
</dbReference>
<proteinExistence type="predicted"/>
<evidence type="ECO:0000313" key="3">
    <source>
        <dbReference type="Proteomes" id="UP001061958"/>
    </source>
</evidence>
<dbReference type="InterPro" id="IPR002937">
    <property type="entry name" value="Amino_oxidase"/>
</dbReference>
<dbReference type="PANTHER" id="PTHR42841">
    <property type="entry name" value="AMINE OXIDASE"/>
    <property type="match status" value="1"/>
</dbReference>
<name>A0A9C7UR66_9RHOD</name>
<feature type="domain" description="Amine oxidase" evidence="1">
    <location>
        <begin position="58"/>
        <end position="463"/>
    </location>
</feature>
<reference evidence="2" key="1">
    <citation type="journal article" date="2022" name="Proc. Natl. Acad. Sci. U.S.A.">
        <title>Life cycle and functional genomics of the unicellular red alga Galdieria for elucidating algal and plant evolution and industrial use.</title>
        <authorList>
            <person name="Hirooka S."/>
            <person name="Itabashi T."/>
            <person name="Ichinose T.M."/>
            <person name="Onuma R."/>
            <person name="Fujiwara T."/>
            <person name="Yamashita S."/>
            <person name="Jong L.W."/>
            <person name="Tomita R."/>
            <person name="Iwane A.H."/>
            <person name="Miyagishima S.Y."/>
        </authorList>
    </citation>
    <scope>NUCLEOTIDE SEQUENCE</scope>
    <source>
        <strain evidence="2">NBRC 102759</strain>
    </source>
</reference>
<dbReference type="Gene3D" id="3.50.50.60">
    <property type="entry name" value="FAD/NAD(P)-binding domain"/>
    <property type="match status" value="1"/>
</dbReference>
<organism evidence="2 3">
    <name type="scientific">Galdieria partita</name>
    <dbReference type="NCBI Taxonomy" id="83374"/>
    <lineage>
        <taxon>Eukaryota</taxon>
        <taxon>Rhodophyta</taxon>
        <taxon>Bangiophyceae</taxon>
        <taxon>Galdieriales</taxon>
        <taxon>Galdieriaceae</taxon>
        <taxon>Galdieria</taxon>
    </lineage>
</organism>
<dbReference type="InterPro" id="IPR036188">
    <property type="entry name" value="FAD/NAD-bd_sf"/>
</dbReference>
<sequence>MHSNNRLLFVGCGILSKPPRCENSWHYINHSRHNRNICVPRRVSISCKVQVAIVGGGMAGLTVAAILQQYNVDYCLLEAKPYLGGRVATDNVKGFLLDHGFQVFIESYPEVRKFIDSSRLCLQHFEPGALIRTKTGFHLVADPFRRPLFIVQSIQSPIGNFSDKLRVAWLRSRVSTTPRQSNHKIFLSTEEYLNSFGFSSSMMEQFFRPFLRGIFSSELQEQYFEDFLFIFSMFSKCYASLPSKGMGSVPAQLAASLDPHSIRLNTKVESLRGLQLELNSHEQLIAQKVVIATDGPHAAQLLDSSSNIPSYYSSCCLYFSSSLPTPVSLPILILNGNTESVTSSSIINHICFPNKIAPSYAPSDRNLVSVNLKLDETKSSVDELVTKAKNELEKWFDPDLVREWQFLRAYRINSALPKRTCAVMSNPPPTKVSDDVFLCGDYCDSPTLNGAMASGRHAAEQVLSSLGIKCNL</sequence>
<dbReference type="OrthoDB" id="5046242at2759"/>
<keyword evidence="3" id="KW-1185">Reference proteome</keyword>
<dbReference type="SUPFAM" id="SSF51905">
    <property type="entry name" value="FAD/NAD(P)-binding domain"/>
    <property type="match status" value="1"/>
</dbReference>
<evidence type="ECO:0000313" key="2">
    <source>
        <dbReference type="EMBL" id="GJQ12623.1"/>
    </source>
</evidence>